<comment type="caution">
    <text evidence="1">The sequence shown here is derived from an EMBL/GenBank/DDBJ whole genome shotgun (WGS) entry which is preliminary data.</text>
</comment>
<name>M6FKH2_9LEPT</name>
<dbReference type="Proteomes" id="UP000012101">
    <property type="component" value="Unassembled WGS sequence"/>
</dbReference>
<protein>
    <submittedName>
        <fullName evidence="1">Uncharacterized protein</fullName>
    </submittedName>
</protein>
<accession>M6FKH2</accession>
<dbReference type="EMBL" id="AFJM02000046">
    <property type="protein sequence ID" value="EMM71657.1"/>
    <property type="molecule type" value="Genomic_DNA"/>
</dbReference>
<proteinExistence type="predicted"/>
<sequence>MLDRSDNFISFIWSVFRNKSSFQSPKVMETFRCLGKICLFDLFMKKNRSLNL</sequence>
<dbReference type="AlphaFoldDB" id="M6FKH2"/>
<reference evidence="1 2" key="1">
    <citation type="submission" date="2013-01" db="EMBL/GenBank/DDBJ databases">
        <authorList>
            <person name="Harkins D.M."/>
            <person name="Durkin A.S."/>
            <person name="Brinkac L.M."/>
            <person name="Haft D.H."/>
            <person name="Selengut J.D."/>
            <person name="Sanka R."/>
            <person name="DePew J."/>
            <person name="Purushe J."/>
            <person name="Hospenthal D.R."/>
            <person name="Murray C.K."/>
            <person name="Pimentel G."/>
            <person name="Wasfy M."/>
            <person name="Vinetz J.M."/>
            <person name="Sutton G.G."/>
            <person name="Nierman W.C."/>
            <person name="Fouts D.E."/>
        </authorList>
    </citation>
    <scope>NUCLEOTIDE SEQUENCE [LARGE SCALE GENOMIC DNA]</scope>
    <source>
        <strain evidence="1 2">2006001855</strain>
    </source>
</reference>
<evidence type="ECO:0000313" key="1">
    <source>
        <dbReference type="EMBL" id="EMM71657.1"/>
    </source>
</evidence>
<gene>
    <name evidence="1" type="ORF">LEP1GSC038_0446</name>
</gene>
<evidence type="ECO:0000313" key="2">
    <source>
        <dbReference type="Proteomes" id="UP000012101"/>
    </source>
</evidence>
<organism evidence="1 2">
    <name type="scientific">Leptospira weilii str. 2006001855</name>
    <dbReference type="NCBI Taxonomy" id="996804"/>
    <lineage>
        <taxon>Bacteria</taxon>
        <taxon>Pseudomonadati</taxon>
        <taxon>Spirochaetota</taxon>
        <taxon>Spirochaetia</taxon>
        <taxon>Leptospirales</taxon>
        <taxon>Leptospiraceae</taxon>
        <taxon>Leptospira</taxon>
    </lineage>
</organism>